<evidence type="ECO:0000313" key="6">
    <source>
        <dbReference type="Proteomes" id="UP000253495"/>
    </source>
</evidence>
<keyword evidence="2" id="KW-0732">Signal</keyword>
<dbReference type="EMBL" id="QPJC01000011">
    <property type="protein sequence ID" value="RCW40355.1"/>
    <property type="molecule type" value="Genomic_DNA"/>
</dbReference>
<feature type="compositionally biased region" description="Basic and acidic residues" evidence="3">
    <location>
        <begin position="311"/>
        <end position="321"/>
    </location>
</feature>
<feature type="compositionally biased region" description="Low complexity" evidence="3">
    <location>
        <begin position="27"/>
        <end position="43"/>
    </location>
</feature>
<feature type="domain" description="NodB homology" evidence="4">
    <location>
        <begin position="114"/>
        <end position="239"/>
    </location>
</feature>
<dbReference type="AlphaFoldDB" id="A0A368VL11"/>
<name>A0A368VL11_9ACTN</name>
<evidence type="ECO:0000259" key="4">
    <source>
        <dbReference type="Pfam" id="PF01522"/>
    </source>
</evidence>
<dbReference type="GO" id="GO:0005576">
    <property type="term" value="C:extracellular region"/>
    <property type="evidence" value="ECO:0007669"/>
    <property type="project" value="UniProtKB-SubCell"/>
</dbReference>
<comment type="caution">
    <text evidence="5">The sequence shown here is derived from an EMBL/GenBank/DDBJ whole genome shotgun (WGS) entry which is preliminary data.</text>
</comment>
<comment type="subcellular location">
    <subcellularLocation>
        <location evidence="1">Secreted</location>
    </subcellularLocation>
</comment>
<dbReference type="InterPro" id="IPR002509">
    <property type="entry name" value="NODB_dom"/>
</dbReference>
<dbReference type="InterPro" id="IPR011330">
    <property type="entry name" value="Glyco_hydro/deAcase_b/a-brl"/>
</dbReference>
<evidence type="ECO:0000256" key="2">
    <source>
        <dbReference type="ARBA" id="ARBA00022729"/>
    </source>
</evidence>
<dbReference type="Pfam" id="PF01522">
    <property type="entry name" value="Polysacc_deac_1"/>
    <property type="match status" value="1"/>
</dbReference>
<keyword evidence="6" id="KW-1185">Reference proteome</keyword>
<evidence type="ECO:0000256" key="3">
    <source>
        <dbReference type="SAM" id="MobiDB-lite"/>
    </source>
</evidence>
<dbReference type="GO" id="GO:0016810">
    <property type="term" value="F:hydrolase activity, acting on carbon-nitrogen (but not peptide) bonds"/>
    <property type="evidence" value="ECO:0007669"/>
    <property type="project" value="InterPro"/>
</dbReference>
<dbReference type="Proteomes" id="UP000253495">
    <property type="component" value="Unassembled WGS sequence"/>
</dbReference>
<reference evidence="5 6" key="1">
    <citation type="submission" date="2018-07" db="EMBL/GenBank/DDBJ databases">
        <title>Genomic Encyclopedia of Type Strains, Phase III (KMG-III): the genomes of soil and plant-associated and newly described type strains.</title>
        <authorList>
            <person name="Whitman W."/>
        </authorList>
    </citation>
    <scope>NUCLEOTIDE SEQUENCE [LARGE SCALE GENOMIC DNA]</scope>
    <source>
        <strain evidence="5 6">CECT 8575</strain>
    </source>
</reference>
<evidence type="ECO:0000313" key="5">
    <source>
        <dbReference type="EMBL" id="RCW40355.1"/>
    </source>
</evidence>
<sequence>MSGLTALIAVTGLTLVTGCGAPREVEPAATQDPPQPTTSSATTSPPPPPASVAANELGQVPVLMYHRITPNPSSVYDRTPQEFRAELERLAREDYVPVTTAEYATGNMDIPAGSHPVVLTFDDSSVSQFSLDANGEPAQGTAVRILLDVAADHPDFRPVASFYVTEPVFGKQDNQRTLRWLHEHGFEIGNHTRQHPNLGQVSAREVQRQIATMQQEITSAVPDARVRTMALPLGVAPDNEELARSGSFEGTRYRHEAVLLVGAGPAPSPFSQEFDPLNIPRIRSQGDSGKGARFGSTAWLDKLAANPQRRYTSDGDPERISFPDGSDGSIAEPLATRAHPY</sequence>
<evidence type="ECO:0000256" key="1">
    <source>
        <dbReference type="ARBA" id="ARBA00004613"/>
    </source>
</evidence>
<gene>
    <name evidence="5" type="ORF">DFQ14_1114</name>
</gene>
<protein>
    <submittedName>
        <fullName evidence="5">Peptidoglycan/xylan/chitin deacetylase (PgdA/CDA1 family)</fullName>
    </submittedName>
</protein>
<accession>A0A368VL11</accession>
<dbReference type="GO" id="GO:0005975">
    <property type="term" value="P:carbohydrate metabolic process"/>
    <property type="evidence" value="ECO:0007669"/>
    <property type="project" value="InterPro"/>
</dbReference>
<dbReference type="Gene3D" id="3.20.20.370">
    <property type="entry name" value="Glycoside hydrolase/deacetylase"/>
    <property type="match status" value="1"/>
</dbReference>
<organism evidence="5 6">
    <name type="scientific">Halopolyspora algeriensis</name>
    <dbReference type="NCBI Taxonomy" id="1500506"/>
    <lineage>
        <taxon>Bacteria</taxon>
        <taxon>Bacillati</taxon>
        <taxon>Actinomycetota</taxon>
        <taxon>Actinomycetes</taxon>
        <taxon>Actinomycetes incertae sedis</taxon>
        <taxon>Halopolyspora</taxon>
    </lineage>
</organism>
<dbReference type="PANTHER" id="PTHR34216:SF3">
    <property type="entry name" value="POLY-BETA-1,6-N-ACETYL-D-GLUCOSAMINE N-DEACETYLASE"/>
    <property type="match status" value="1"/>
</dbReference>
<proteinExistence type="predicted"/>
<dbReference type="SUPFAM" id="SSF88713">
    <property type="entry name" value="Glycoside hydrolase/deacetylase"/>
    <property type="match status" value="1"/>
</dbReference>
<feature type="region of interest" description="Disordered" evidence="3">
    <location>
        <begin position="305"/>
        <end position="341"/>
    </location>
</feature>
<feature type="region of interest" description="Disordered" evidence="3">
    <location>
        <begin position="24"/>
        <end position="53"/>
    </location>
</feature>
<dbReference type="PANTHER" id="PTHR34216">
    <property type="match status" value="1"/>
</dbReference>
<dbReference type="RefSeq" id="WP_246195600.1">
    <property type="nucleotide sequence ID" value="NZ_QPJC01000011.1"/>
</dbReference>
<dbReference type="InterPro" id="IPR051398">
    <property type="entry name" value="Polysacch_Deacetylase"/>
</dbReference>